<name>A0A7W0CNW9_9ACTN</name>
<dbReference type="NCBIfam" id="NF005855">
    <property type="entry name" value="PRK07777.1"/>
    <property type="match status" value="1"/>
</dbReference>
<dbReference type="Gene3D" id="3.90.1150.10">
    <property type="entry name" value="Aspartate Aminotransferase, domain 1"/>
    <property type="match status" value="1"/>
</dbReference>
<dbReference type="InterPro" id="IPR015424">
    <property type="entry name" value="PyrdxlP-dep_Trfase"/>
</dbReference>
<dbReference type="GO" id="GO:0016212">
    <property type="term" value="F:kynurenine-oxoglutarate transaminase activity"/>
    <property type="evidence" value="ECO:0007669"/>
    <property type="project" value="TreeGrafter"/>
</dbReference>
<evidence type="ECO:0000256" key="2">
    <source>
        <dbReference type="ARBA" id="ARBA00007441"/>
    </source>
</evidence>
<dbReference type="AlphaFoldDB" id="A0A7W0CNW9"/>
<dbReference type="Proteomes" id="UP000530928">
    <property type="component" value="Unassembled WGS sequence"/>
</dbReference>
<evidence type="ECO:0000256" key="1">
    <source>
        <dbReference type="ARBA" id="ARBA00001933"/>
    </source>
</evidence>
<keyword evidence="4 7" id="KW-0808">Transferase</keyword>
<dbReference type="FunFam" id="3.40.640.10:FF:000024">
    <property type="entry name" value="Kynurenine--oxoglutarate transaminase 3"/>
    <property type="match status" value="1"/>
</dbReference>
<dbReference type="Gene3D" id="3.40.640.10">
    <property type="entry name" value="Type I PLP-dependent aspartate aminotransferase-like (Major domain)"/>
    <property type="match status" value="1"/>
</dbReference>
<proteinExistence type="inferred from homology"/>
<keyword evidence="8" id="KW-1185">Reference proteome</keyword>
<evidence type="ECO:0000313" key="7">
    <source>
        <dbReference type="EMBL" id="MBA2894664.1"/>
    </source>
</evidence>
<feature type="domain" description="Aminotransferase class I/classII large" evidence="6">
    <location>
        <begin position="35"/>
        <end position="389"/>
    </location>
</feature>
<dbReference type="SUPFAM" id="SSF53383">
    <property type="entry name" value="PLP-dependent transferases"/>
    <property type="match status" value="1"/>
</dbReference>
<comment type="caution">
    <text evidence="7">The sequence shown here is derived from an EMBL/GenBank/DDBJ whole genome shotgun (WGS) entry which is preliminary data.</text>
</comment>
<dbReference type="EMBL" id="JACDUR010000006">
    <property type="protein sequence ID" value="MBA2894664.1"/>
    <property type="molecule type" value="Genomic_DNA"/>
</dbReference>
<sequence length="394" mass="42379">MSTDSATPNPLVARMRGFGTTIFAEMSALAVQTGAINLGQGFPDTDGPASMLARAAEAIASGANQYPPGPGVPELRQAVSDHRRDHYGLAYDPGGEILVTVGATEAIAASVLALCEPGDEVIAFEPYYDSYAASIALAGARLVAVTLRPVEGRFTFDPAELRAAITPRTRAILVNSPHNPTGTVFTRDELTEIAGLCQEFGLTAITDEVYEHLTFDGAEHIPLATLPGMRERTVMISSAGKTFSVTGWKTGWICAPAPLVRAVQTVKQFLTFTSSAPWQLAVAHGLRHELDWVAGLRAELEGKRDRLMEGLRAAGFEVLKPLGTYFVQTDIRPLGHTDGLKLTRDLPALAGVVAIPTQVFYDHPERGSHFVRFAFCKKDEVIDEAVARLKVLGR</sequence>
<protein>
    <submittedName>
        <fullName evidence="7">N-succinyldiaminopimelate aminotransferase</fullName>
        <ecNumber evidence="7">2.6.1.17</ecNumber>
    </submittedName>
</protein>
<reference evidence="7 8" key="1">
    <citation type="submission" date="2020-07" db="EMBL/GenBank/DDBJ databases">
        <title>Genomic Encyclopedia of Type Strains, Phase IV (KMG-IV): sequencing the most valuable type-strain genomes for metagenomic binning, comparative biology and taxonomic classification.</title>
        <authorList>
            <person name="Goeker M."/>
        </authorList>
    </citation>
    <scope>NUCLEOTIDE SEQUENCE [LARGE SCALE GENOMIC DNA]</scope>
    <source>
        <strain evidence="7 8">DSM 45533</strain>
    </source>
</reference>
<dbReference type="InterPro" id="IPR015422">
    <property type="entry name" value="PyrdxlP-dep_Trfase_small"/>
</dbReference>
<evidence type="ECO:0000313" key="8">
    <source>
        <dbReference type="Proteomes" id="UP000530928"/>
    </source>
</evidence>
<dbReference type="GO" id="GO:0030170">
    <property type="term" value="F:pyridoxal phosphate binding"/>
    <property type="evidence" value="ECO:0007669"/>
    <property type="project" value="InterPro"/>
</dbReference>
<evidence type="ECO:0000259" key="6">
    <source>
        <dbReference type="Pfam" id="PF00155"/>
    </source>
</evidence>
<gene>
    <name evidence="7" type="ORF">HNR30_006036</name>
</gene>
<evidence type="ECO:0000256" key="5">
    <source>
        <dbReference type="ARBA" id="ARBA00022898"/>
    </source>
</evidence>
<accession>A0A7W0CNW9</accession>
<dbReference type="RefSeq" id="WP_312894733.1">
    <property type="nucleotide sequence ID" value="NZ_BAABAM010000004.1"/>
</dbReference>
<dbReference type="InterPro" id="IPR004839">
    <property type="entry name" value="Aminotransferase_I/II_large"/>
</dbReference>
<keyword evidence="5" id="KW-0663">Pyridoxal phosphate</keyword>
<evidence type="ECO:0000256" key="3">
    <source>
        <dbReference type="ARBA" id="ARBA00022576"/>
    </source>
</evidence>
<comment type="cofactor">
    <cofactor evidence="1">
        <name>pyridoxal 5'-phosphate</name>
        <dbReference type="ChEBI" id="CHEBI:597326"/>
    </cofactor>
</comment>
<dbReference type="GO" id="GO:0005737">
    <property type="term" value="C:cytoplasm"/>
    <property type="evidence" value="ECO:0007669"/>
    <property type="project" value="TreeGrafter"/>
</dbReference>
<dbReference type="InterPro" id="IPR051326">
    <property type="entry name" value="Kynurenine-oxoglutarate_AT"/>
</dbReference>
<dbReference type="PANTHER" id="PTHR43807:SF20">
    <property type="entry name" value="FI04487P"/>
    <property type="match status" value="1"/>
</dbReference>
<dbReference type="InterPro" id="IPR015421">
    <property type="entry name" value="PyrdxlP-dep_Trfase_major"/>
</dbReference>
<dbReference type="Pfam" id="PF00155">
    <property type="entry name" value="Aminotran_1_2"/>
    <property type="match status" value="1"/>
</dbReference>
<dbReference type="EC" id="2.6.1.17" evidence="7"/>
<dbReference type="PANTHER" id="PTHR43807">
    <property type="entry name" value="FI04487P"/>
    <property type="match status" value="1"/>
</dbReference>
<dbReference type="GO" id="GO:0009016">
    <property type="term" value="F:succinyldiaminopimelate transaminase activity"/>
    <property type="evidence" value="ECO:0007669"/>
    <property type="project" value="UniProtKB-EC"/>
</dbReference>
<keyword evidence="3 7" id="KW-0032">Aminotransferase</keyword>
<evidence type="ECO:0000256" key="4">
    <source>
        <dbReference type="ARBA" id="ARBA00022679"/>
    </source>
</evidence>
<comment type="similarity">
    <text evidence="2">Belongs to the class-I pyridoxal-phosphate-dependent aminotransferase family.</text>
</comment>
<organism evidence="7 8">
    <name type="scientific">Nonomuraea soli</name>
    <dbReference type="NCBI Taxonomy" id="1032476"/>
    <lineage>
        <taxon>Bacteria</taxon>
        <taxon>Bacillati</taxon>
        <taxon>Actinomycetota</taxon>
        <taxon>Actinomycetes</taxon>
        <taxon>Streptosporangiales</taxon>
        <taxon>Streptosporangiaceae</taxon>
        <taxon>Nonomuraea</taxon>
    </lineage>
</organism>
<dbReference type="CDD" id="cd00609">
    <property type="entry name" value="AAT_like"/>
    <property type="match status" value="1"/>
</dbReference>